<name>A0A0A8Y0F8_ARUDO</name>
<protein>
    <submittedName>
        <fullName evidence="1">Uncharacterized protein</fullName>
    </submittedName>
</protein>
<sequence>MTTPYIRVPPPPPPSLRFANPRSVAAVSYPAPLRHHCSTTALTVPSAAWSSRRMVVGYSSNHGGSGHRRHWPVAQAL</sequence>
<organism evidence="1">
    <name type="scientific">Arundo donax</name>
    <name type="common">Giant reed</name>
    <name type="synonym">Donax arundinaceus</name>
    <dbReference type="NCBI Taxonomy" id="35708"/>
    <lineage>
        <taxon>Eukaryota</taxon>
        <taxon>Viridiplantae</taxon>
        <taxon>Streptophyta</taxon>
        <taxon>Embryophyta</taxon>
        <taxon>Tracheophyta</taxon>
        <taxon>Spermatophyta</taxon>
        <taxon>Magnoliopsida</taxon>
        <taxon>Liliopsida</taxon>
        <taxon>Poales</taxon>
        <taxon>Poaceae</taxon>
        <taxon>PACMAD clade</taxon>
        <taxon>Arundinoideae</taxon>
        <taxon>Arundineae</taxon>
        <taxon>Arundo</taxon>
    </lineage>
</organism>
<proteinExistence type="predicted"/>
<accession>A0A0A8Y0F8</accession>
<dbReference type="AlphaFoldDB" id="A0A0A8Y0F8"/>
<dbReference type="EMBL" id="GBRH01278296">
    <property type="protein sequence ID" value="JAD19599.1"/>
    <property type="molecule type" value="Transcribed_RNA"/>
</dbReference>
<evidence type="ECO:0000313" key="1">
    <source>
        <dbReference type="EMBL" id="JAD19599.1"/>
    </source>
</evidence>
<reference evidence="1" key="1">
    <citation type="submission" date="2014-09" db="EMBL/GenBank/DDBJ databases">
        <authorList>
            <person name="Magalhaes I.L.F."/>
            <person name="Oliveira U."/>
            <person name="Santos F.R."/>
            <person name="Vidigal T.H.D.A."/>
            <person name="Brescovit A.D."/>
            <person name="Santos A.J."/>
        </authorList>
    </citation>
    <scope>NUCLEOTIDE SEQUENCE</scope>
    <source>
        <tissue evidence="1">Shoot tissue taken approximately 20 cm above the soil surface</tissue>
    </source>
</reference>
<reference evidence="1" key="2">
    <citation type="journal article" date="2015" name="Data Brief">
        <title>Shoot transcriptome of the giant reed, Arundo donax.</title>
        <authorList>
            <person name="Barrero R.A."/>
            <person name="Guerrero F.D."/>
            <person name="Moolhuijzen P."/>
            <person name="Goolsby J.A."/>
            <person name="Tidwell J."/>
            <person name="Bellgard S.E."/>
            <person name="Bellgard M.I."/>
        </authorList>
    </citation>
    <scope>NUCLEOTIDE SEQUENCE</scope>
    <source>
        <tissue evidence="1">Shoot tissue taken approximately 20 cm above the soil surface</tissue>
    </source>
</reference>